<proteinExistence type="predicted"/>
<dbReference type="EMBL" id="JPEP01000001">
    <property type="protein sequence ID" value="KEY20255.1"/>
    <property type="molecule type" value="Genomic_DNA"/>
</dbReference>
<accession>A0ABR4U2N2</accession>
<organism evidence="1 2">
    <name type="scientific">Kaistella antarctica</name>
    <dbReference type="NCBI Taxonomy" id="266748"/>
    <lineage>
        <taxon>Bacteria</taxon>
        <taxon>Pseudomonadati</taxon>
        <taxon>Bacteroidota</taxon>
        <taxon>Flavobacteriia</taxon>
        <taxon>Flavobacteriales</taxon>
        <taxon>Weeksellaceae</taxon>
        <taxon>Chryseobacterium group</taxon>
        <taxon>Kaistella</taxon>
    </lineage>
</organism>
<keyword evidence="2" id="KW-1185">Reference proteome</keyword>
<evidence type="ECO:0000313" key="1">
    <source>
        <dbReference type="EMBL" id="KEY20255.1"/>
    </source>
</evidence>
<reference evidence="1 2" key="1">
    <citation type="submission" date="2014-07" db="EMBL/GenBank/DDBJ databases">
        <authorList>
            <person name="Pisani N.G."/>
            <person name="Newman J.D."/>
        </authorList>
    </citation>
    <scope>NUCLEOTIDE SEQUENCE [LARGE SCALE GENOMIC DNA]</scope>
    <source>
        <strain evidence="1 2">LMG 24720</strain>
    </source>
</reference>
<dbReference type="Proteomes" id="UP000028349">
    <property type="component" value="Unassembled WGS sequence"/>
</dbReference>
<evidence type="ECO:0000313" key="2">
    <source>
        <dbReference type="Proteomes" id="UP000028349"/>
    </source>
</evidence>
<gene>
    <name evidence="1" type="ORF">HY04_03375</name>
</gene>
<comment type="caution">
    <text evidence="1">The sequence shown here is derived from an EMBL/GenBank/DDBJ whole genome shotgun (WGS) entry which is preliminary data.</text>
</comment>
<protein>
    <submittedName>
        <fullName evidence="1">Uncharacterized protein</fullName>
    </submittedName>
</protein>
<name>A0ABR4U2N2_9FLAO</name>
<sequence>MVIKKNMKIKTFLFLSLLFKCINFEAQNIQKIVASMKGGNISSIEIYTEEYVFVLSENGYVGSISSKQLNGNLDYFDNESFEKEKFGKLKSFGAIKIEYWLTSNERDARYGKIKTIGTIDLDYYDSFNYEPENSEN</sequence>